<feature type="compositionally biased region" description="Low complexity" evidence="1">
    <location>
        <begin position="278"/>
        <end position="291"/>
    </location>
</feature>
<comment type="caution">
    <text evidence="2">The sequence shown here is derived from an EMBL/GenBank/DDBJ whole genome shotgun (WGS) entry which is preliminary data.</text>
</comment>
<dbReference type="EMBL" id="CAAE01014556">
    <property type="protein sequence ID" value="CAF98454.1"/>
    <property type="molecule type" value="Genomic_DNA"/>
</dbReference>
<dbReference type="AlphaFoldDB" id="Q4SLM8"/>
<organism evidence="2">
    <name type="scientific">Tetraodon nigroviridis</name>
    <name type="common">Spotted green pufferfish</name>
    <name type="synonym">Chelonodon nigroviridis</name>
    <dbReference type="NCBI Taxonomy" id="99883"/>
    <lineage>
        <taxon>Eukaryota</taxon>
        <taxon>Metazoa</taxon>
        <taxon>Chordata</taxon>
        <taxon>Craniata</taxon>
        <taxon>Vertebrata</taxon>
        <taxon>Euteleostomi</taxon>
        <taxon>Actinopterygii</taxon>
        <taxon>Neopterygii</taxon>
        <taxon>Teleostei</taxon>
        <taxon>Neoteleostei</taxon>
        <taxon>Acanthomorphata</taxon>
        <taxon>Eupercaria</taxon>
        <taxon>Tetraodontiformes</taxon>
        <taxon>Tetradontoidea</taxon>
        <taxon>Tetraodontidae</taxon>
        <taxon>Tetraodon</taxon>
    </lineage>
</organism>
<dbReference type="KEGG" id="tng:GSTEN00016166G001"/>
<feature type="region of interest" description="Disordered" evidence="1">
    <location>
        <begin position="257"/>
        <end position="320"/>
    </location>
</feature>
<accession>Q4SLM8</accession>
<feature type="region of interest" description="Disordered" evidence="1">
    <location>
        <begin position="115"/>
        <end position="134"/>
    </location>
</feature>
<dbReference type="OrthoDB" id="8930239at2759"/>
<feature type="compositionally biased region" description="Basic and acidic residues" evidence="1">
    <location>
        <begin position="297"/>
        <end position="315"/>
    </location>
</feature>
<evidence type="ECO:0000256" key="1">
    <source>
        <dbReference type="SAM" id="MobiDB-lite"/>
    </source>
</evidence>
<name>Q4SLM8_TETNG</name>
<sequence>MSNGKEESASGTLDVTLKSAATRQQHLGKTVYHISVVLNEIQGDAAVPELGKARISCTPVDNSQPGAAMNIVAMEHSPKLGRAQLELNRWPSKSRTVLRRTRQDEARLARLTVSMYGDSEKHSTSSQPDQQRLLRRPRSVCVLPGPGPLPLEPHTCQPFNSTGVSDNDQQQRSRKVDLRAVDGLNHVGPQRLVPVEVSPRVRQRSWKPRPVSMTVLELKKRGSDDEIDSQKSYSNGGGFLKGGFRWRLFGKTLQDKSRDREYDKTTESSPKSSKSDAPKSTFRSLRRSISLRIRRTLPKEKDPAELETEPKERFTSRSTSVEATLPAQPFSYLTGRTLSTSSRQLEDGGTQYIQYHSKGKVKVMEVPLYPKKLSCRPVQENPPSIWHLIASRFRRKEQPFHGKCEAQLSHCKSTPQYPLTGSSKPQPVTIETLAGTDYHKGQDSFVNSQEWTLSRSVPELKVVSNFFFSNHLNLDASFAI</sequence>
<reference evidence="2" key="2">
    <citation type="submission" date="2004-02" db="EMBL/GenBank/DDBJ databases">
        <authorList>
            <consortium name="Genoscope"/>
            <consortium name="Whitehead Institute Centre for Genome Research"/>
        </authorList>
    </citation>
    <scope>NUCLEOTIDE SEQUENCE</scope>
</reference>
<gene>
    <name evidence="2" type="ORF">GSTENG00016166001</name>
</gene>
<feature type="compositionally biased region" description="Basic and acidic residues" evidence="1">
    <location>
        <begin position="257"/>
        <end position="266"/>
    </location>
</feature>
<reference evidence="2" key="1">
    <citation type="journal article" date="2004" name="Nature">
        <title>Genome duplication in the teleost fish Tetraodon nigroviridis reveals the early vertebrate proto-karyotype.</title>
        <authorList>
            <person name="Jaillon O."/>
            <person name="Aury J.-M."/>
            <person name="Brunet F."/>
            <person name="Petit J.-L."/>
            <person name="Stange-Thomann N."/>
            <person name="Mauceli E."/>
            <person name="Bouneau L."/>
            <person name="Fischer C."/>
            <person name="Ozouf-Costaz C."/>
            <person name="Bernot A."/>
            <person name="Nicaud S."/>
            <person name="Jaffe D."/>
            <person name="Fisher S."/>
            <person name="Lutfalla G."/>
            <person name="Dossat C."/>
            <person name="Segurens B."/>
            <person name="Dasilva C."/>
            <person name="Salanoubat M."/>
            <person name="Levy M."/>
            <person name="Boudet N."/>
            <person name="Castellano S."/>
            <person name="Anthouard V."/>
            <person name="Jubin C."/>
            <person name="Castelli V."/>
            <person name="Katinka M."/>
            <person name="Vacherie B."/>
            <person name="Biemont C."/>
            <person name="Skalli Z."/>
            <person name="Cattolico L."/>
            <person name="Poulain J."/>
            <person name="De Berardinis V."/>
            <person name="Cruaud C."/>
            <person name="Duprat S."/>
            <person name="Brottier P."/>
            <person name="Coutanceau J.-P."/>
            <person name="Gouzy J."/>
            <person name="Parra G."/>
            <person name="Lardier G."/>
            <person name="Chapple C."/>
            <person name="McKernan K.J."/>
            <person name="McEwan P."/>
            <person name="Bosak S."/>
            <person name="Kellis M."/>
            <person name="Volff J.-N."/>
            <person name="Guigo R."/>
            <person name="Zody M.C."/>
            <person name="Mesirov J."/>
            <person name="Lindblad-Toh K."/>
            <person name="Birren B."/>
            <person name="Nusbaum C."/>
            <person name="Kahn D."/>
            <person name="Robinson-Rechavi M."/>
            <person name="Laudet V."/>
            <person name="Schachter V."/>
            <person name="Quetier F."/>
            <person name="Saurin W."/>
            <person name="Scarpelli C."/>
            <person name="Wincker P."/>
            <person name="Lander E.S."/>
            <person name="Weissenbach J."/>
            <person name="Roest Crollius H."/>
        </authorList>
    </citation>
    <scope>NUCLEOTIDE SEQUENCE [LARGE SCALE GENOMIC DNA]</scope>
</reference>
<proteinExistence type="predicted"/>
<protein>
    <submittedName>
        <fullName evidence="2">(spotted green pufferfish) hypothetical protein</fullName>
    </submittedName>
</protein>
<evidence type="ECO:0000313" key="2">
    <source>
        <dbReference type="EMBL" id="CAF98454.1"/>
    </source>
</evidence>